<dbReference type="InterPro" id="IPR001647">
    <property type="entry name" value="HTH_TetR"/>
</dbReference>
<dbReference type="Pfam" id="PF00440">
    <property type="entry name" value="TetR_N"/>
    <property type="match status" value="1"/>
</dbReference>
<name>A0AA41YUC8_9PROT</name>
<evidence type="ECO:0000313" key="4">
    <source>
        <dbReference type="EMBL" id="MCW3475587.1"/>
    </source>
</evidence>
<dbReference type="InterPro" id="IPR009057">
    <property type="entry name" value="Homeodomain-like_sf"/>
</dbReference>
<accession>A0AA41YUC8</accession>
<dbReference type="GO" id="GO:0003677">
    <property type="term" value="F:DNA binding"/>
    <property type="evidence" value="ECO:0007669"/>
    <property type="project" value="UniProtKB-UniRule"/>
</dbReference>
<keyword evidence="5" id="KW-1185">Reference proteome</keyword>
<organism evidence="4 5">
    <name type="scientific">Limobrevibacterium gyesilva</name>
    <dbReference type="NCBI Taxonomy" id="2991712"/>
    <lineage>
        <taxon>Bacteria</taxon>
        <taxon>Pseudomonadati</taxon>
        <taxon>Pseudomonadota</taxon>
        <taxon>Alphaproteobacteria</taxon>
        <taxon>Acetobacterales</taxon>
        <taxon>Acetobacteraceae</taxon>
        <taxon>Limobrevibacterium</taxon>
    </lineage>
</organism>
<evidence type="ECO:0000259" key="3">
    <source>
        <dbReference type="PROSITE" id="PS50977"/>
    </source>
</evidence>
<evidence type="ECO:0000313" key="5">
    <source>
        <dbReference type="Proteomes" id="UP001165679"/>
    </source>
</evidence>
<dbReference type="EMBL" id="JAPDNT010000009">
    <property type="protein sequence ID" value="MCW3475587.1"/>
    <property type="molecule type" value="Genomic_DNA"/>
</dbReference>
<comment type="caution">
    <text evidence="4">The sequence shown here is derived from an EMBL/GenBank/DDBJ whole genome shotgun (WGS) entry which is preliminary data.</text>
</comment>
<sequence>MPAAPRRYRQVARAAATADIRHRSIDVFFALLRDRMLDEITLDEVAVGAGTTRQTVIRHFGGKDGLLRALAERLTDEINARRAVPAGAQIDRRMAALVADYDLVGDIVVRMQAQEPGSGILKEMLDSGRASHRAWVADTFADGLAGWPEADRARLCDQLYAATDVQVWKLLRRDFGHSAAATAALMTDMARKLLACPPRPEANTPKTGGDT</sequence>
<evidence type="ECO:0000256" key="1">
    <source>
        <dbReference type="ARBA" id="ARBA00023125"/>
    </source>
</evidence>
<keyword evidence="1 2" id="KW-0238">DNA-binding</keyword>
<dbReference type="AlphaFoldDB" id="A0AA41YUC8"/>
<proteinExistence type="predicted"/>
<feature type="DNA-binding region" description="H-T-H motif" evidence="2">
    <location>
        <begin position="41"/>
        <end position="60"/>
    </location>
</feature>
<evidence type="ECO:0000256" key="2">
    <source>
        <dbReference type="PROSITE-ProRule" id="PRU00335"/>
    </source>
</evidence>
<gene>
    <name evidence="4" type="ORF">OL599_13465</name>
</gene>
<protein>
    <submittedName>
        <fullName evidence="4">TetR/AcrR family transcriptional regulator</fullName>
    </submittedName>
</protein>
<dbReference type="RefSeq" id="WP_264714302.1">
    <property type="nucleotide sequence ID" value="NZ_JAPDNT010000009.1"/>
</dbReference>
<reference evidence="4" key="2">
    <citation type="submission" date="2022-10" db="EMBL/GenBank/DDBJ databases">
        <authorList>
            <person name="Trinh H.N."/>
        </authorList>
    </citation>
    <scope>NUCLEOTIDE SEQUENCE</scope>
    <source>
        <strain evidence="4">RN2-1</strain>
    </source>
</reference>
<reference evidence="4" key="1">
    <citation type="submission" date="2022-09" db="EMBL/GenBank/DDBJ databases">
        <title>Rhodovastum sp. nov. RN2-1 isolated from soil in Seongnam, South Korea.</title>
        <authorList>
            <person name="Le N.T."/>
        </authorList>
    </citation>
    <scope>NUCLEOTIDE SEQUENCE</scope>
    <source>
        <strain evidence="4">RN2-1</strain>
    </source>
</reference>
<dbReference type="Proteomes" id="UP001165679">
    <property type="component" value="Unassembled WGS sequence"/>
</dbReference>
<dbReference type="PROSITE" id="PS50977">
    <property type="entry name" value="HTH_TETR_2"/>
    <property type="match status" value="1"/>
</dbReference>
<feature type="domain" description="HTH tetR-type" evidence="3">
    <location>
        <begin position="18"/>
        <end position="78"/>
    </location>
</feature>
<dbReference type="SUPFAM" id="SSF46689">
    <property type="entry name" value="Homeodomain-like"/>
    <property type="match status" value="1"/>
</dbReference>
<dbReference type="Gene3D" id="1.10.357.10">
    <property type="entry name" value="Tetracycline Repressor, domain 2"/>
    <property type="match status" value="1"/>
</dbReference>